<keyword evidence="9" id="KW-1185">Reference proteome</keyword>
<dbReference type="PANTHER" id="PTHR40077:SF2">
    <property type="entry name" value="MEMBRANE PROTEIN"/>
    <property type="match status" value="1"/>
</dbReference>
<dbReference type="NCBIfam" id="TIGR03954">
    <property type="entry name" value="integ_memb_HG"/>
    <property type="match status" value="1"/>
</dbReference>
<comment type="caution">
    <text evidence="8">The sequence shown here is derived from an EMBL/GenBank/DDBJ whole genome shotgun (WGS) entry which is preliminary data.</text>
</comment>
<dbReference type="EMBL" id="PYGA01000003">
    <property type="protein sequence ID" value="PSK99475.1"/>
    <property type="molecule type" value="Genomic_DNA"/>
</dbReference>
<evidence type="ECO:0000256" key="2">
    <source>
        <dbReference type="ARBA" id="ARBA00022475"/>
    </source>
</evidence>
<comment type="subcellular location">
    <subcellularLocation>
        <location evidence="1">Cell membrane</location>
        <topology evidence="1">Multi-pass membrane protein</topology>
    </subcellularLocation>
</comment>
<name>A0A2P8DQH4_9ACTN</name>
<dbReference type="Pfam" id="PF12823">
    <property type="entry name" value="DUF3817"/>
    <property type="match status" value="1"/>
</dbReference>
<dbReference type="PANTHER" id="PTHR40077">
    <property type="entry name" value="MEMBRANE PROTEIN-RELATED"/>
    <property type="match status" value="1"/>
</dbReference>
<feature type="transmembrane region" description="Helical" evidence="6">
    <location>
        <begin position="73"/>
        <end position="97"/>
    </location>
</feature>
<keyword evidence="2" id="KW-1003">Cell membrane</keyword>
<sequence length="148" mass="16074">MARGPTSHLGVLVQNKRLPLSLYRVLAYVTGVWLLLLMFVAMPAKYLVGDDAMFSVVAAPAGAEHWFGPESPLMLYIAVPHGYIYMAYVLVVLWLAIGRRWSAGRTVGVALAGTIPLLGFFVERKVARREQDAMDAADAQSAPARTAG</sequence>
<dbReference type="InterPro" id="IPR023845">
    <property type="entry name" value="DUF3817_TM"/>
</dbReference>
<gene>
    <name evidence="8" type="ORF">CLV63_103200</name>
</gene>
<organism evidence="8 9">
    <name type="scientific">Murinocardiopsis flavida</name>
    <dbReference type="NCBI Taxonomy" id="645275"/>
    <lineage>
        <taxon>Bacteria</taxon>
        <taxon>Bacillati</taxon>
        <taxon>Actinomycetota</taxon>
        <taxon>Actinomycetes</taxon>
        <taxon>Streptosporangiales</taxon>
        <taxon>Nocardiopsidaceae</taxon>
        <taxon>Murinocardiopsis</taxon>
    </lineage>
</organism>
<evidence type="ECO:0000313" key="8">
    <source>
        <dbReference type="EMBL" id="PSK99475.1"/>
    </source>
</evidence>
<evidence type="ECO:0000256" key="5">
    <source>
        <dbReference type="ARBA" id="ARBA00023136"/>
    </source>
</evidence>
<evidence type="ECO:0000259" key="7">
    <source>
        <dbReference type="Pfam" id="PF12823"/>
    </source>
</evidence>
<protein>
    <submittedName>
        <fullName evidence="8">Integral membrane protein</fullName>
    </submittedName>
</protein>
<dbReference type="AlphaFoldDB" id="A0A2P8DQH4"/>
<accession>A0A2P8DQH4</accession>
<dbReference type="GO" id="GO:0005886">
    <property type="term" value="C:plasma membrane"/>
    <property type="evidence" value="ECO:0007669"/>
    <property type="project" value="UniProtKB-SubCell"/>
</dbReference>
<evidence type="ECO:0000256" key="3">
    <source>
        <dbReference type="ARBA" id="ARBA00022692"/>
    </source>
</evidence>
<dbReference type="Proteomes" id="UP000240542">
    <property type="component" value="Unassembled WGS sequence"/>
</dbReference>
<evidence type="ECO:0000313" key="9">
    <source>
        <dbReference type="Proteomes" id="UP000240542"/>
    </source>
</evidence>
<keyword evidence="5 6" id="KW-0472">Membrane</keyword>
<evidence type="ECO:0000256" key="1">
    <source>
        <dbReference type="ARBA" id="ARBA00004651"/>
    </source>
</evidence>
<feature type="transmembrane region" description="Helical" evidence="6">
    <location>
        <begin position="25"/>
        <end position="44"/>
    </location>
</feature>
<keyword evidence="3 6" id="KW-0812">Transmembrane</keyword>
<evidence type="ECO:0000256" key="6">
    <source>
        <dbReference type="SAM" id="Phobius"/>
    </source>
</evidence>
<reference evidence="8 9" key="1">
    <citation type="submission" date="2018-03" db="EMBL/GenBank/DDBJ databases">
        <title>Genomic Encyclopedia of Archaeal and Bacterial Type Strains, Phase II (KMG-II): from individual species to whole genera.</title>
        <authorList>
            <person name="Goeker M."/>
        </authorList>
    </citation>
    <scope>NUCLEOTIDE SEQUENCE [LARGE SCALE GENOMIC DNA]</scope>
    <source>
        <strain evidence="8 9">DSM 45312</strain>
    </source>
</reference>
<keyword evidence="4 6" id="KW-1133">Transmembrane helix</keyword>
<proteinExistence type="predicted"/>
<feature type="domain" description="DUF3817" evidence="7">
    <location>
        <begin position="21"/>
        <end position="128"/>
    </location>
</feature>
<evidence type="ECO:0000256" key="4">
    <source>
        <dbReference type="ARBA" id="ARBA00022989"/>
    </source>
</evidence>